<proteinExistence type="predicted"/>
<dbReference type="EMBL" id="BART01005845">
    <property type="protein sequence ID" value="GAG54467.1"/>
    <property type="molecule type" value="Genomic_DNA"/>
</dbReference>
<accession>X0Z7X2</accession>
<dbReference type="SUPFAM" id="SSF54909">
    <property type="entry name" value="Dimeric alpha+beta barrel"/>
    <property type="match status" value="1"/>
</dbReference>
<gene>
    <name evidence="2" type="ORF">S01H4_13250</name>
</gene>
<evidence type="ECO:0000259" key="1">
    <source>
        <dbReference type="Pfam" id="PF01037"/>
    </source>
</evidence>
<evidence type="ECO:0000313" key="2">
    <source>
        <dbReference type="EMBL" id="GAG54467.1"/>
    </source>
</evidence>
<dbReference type="Gene3D" id="3.30.70.920">
    <property type="match status" value="1"/>
</dbReference>
<dbReference type="InterPro" id="IPR011008">
    <property type="entry name" value="Dimeric_a/b-barrel"/>
</dbReference>
<organism evidence="2">
    <name type="scientific">marine sediment metagenome</name>
    <dbReference type="NCBI Taxonomy" id="412755"/>
    <lineage>
        <taxon>unclassified sequences</taxon>
        <taxon>metagenomes</taxon>
        <taxon>ecological metagenomes</taxon>
    </lineage>
</organism>
<feature type="domain" description="Transcription regulator AsnC/Lrp ligand binding" evidence="1">
    <location>
        <begin position="6"/>
        <end position="74"/>
    </location>
</feature>
<reference evidence="2" key="1">
    <citation type="journal article" date="2014" name="Front. Microbiol.">
        <title>High frequency of phylogenetically diverse reductive dehalogenase-homologous genes in deep subseafloor sedimentary metagenomes.</title>
        <authorList>
            <person name="Kawai M."/>
            <person name="Futagami T."/>
            <person name="Toyoda A."/>
            <person name="Takaki Y."/>
            <person name="Nishi S."/>
            <person name="Hori S."/>
            <person name="Arai W."/>
            <person name="Tsubouchi T."/>
            <person name="Morono Y."/>
            <person name="Uchiyama I."/>
            <person name="Ito T."/>
            <person name="Fujiyama A."/>
            <person name="Inagaki F."/>
            <person name="Takami H."/>
        </authorList>
    </citation>
    <scope>NUCLEOTIDE SEQUENCE</scope>
    <source>
        <strain evidence="2">Expedition CK06-06</strain>
    </source>
</reference>
<name>X0Z7X2_9ZZZZ</name>
<dbReference type="InterPro" id="IPR019887">
    <property type="entry name" value="Tscrpt_reg_AsnC/Lrp_C"/>
</dbReference>
<sequence length="78" mass="8690">MPTAFVFITTEPAAMVEVLKEVKAVDGVEEAEMVHGVYDIVARVNVDTLDKLKHIISNQIRRINKVKSTQTLLAVPEE</sequence>
<protein>
    <recommendedName>
        <fullName evidence="1">Transcription regulator AsnC/Lrp ligand binding domain-containing protein</fullName>
    </recommendedName>
</protein>
<comment type="caution">
    <text evidence="2">The sequence shown here is derived from an EMBL/GenBank/DDBJ whole genome shotgun (WGS) entry which is preliminary data.</text>
</comment>
<dbReference type="AlphaFoldDB" id="X0Z7X2"/>
<dbReference type="Pfam" id="PF01037">
    <property type="entry name" value="AsnC_trans_reg"/>
    <property type="match status" value="1"/>
</dbReference>